<dbReference type="GO" id="GO:0016020">
    <property type="term" value="C:membrane"/>
    <property type="evidence" value="ECO:0007669"/>
    <property type="project" value="UniProtKB-SubCell"/>
</dbReference>
<protein>
    <submittedName>
        <fullName evidence="7">O-Antigen ligase</fullName>
    </submittedName>
</protein>
<dbReference type="Proteomes" id="UP000046176">
    <property type="component" value="Unassembled WGS sequence"/>
</dbReference>
<feature type="transmembrane region" description="Helical" evidence="5">
    <location>
        <begin position="42"/>
        <end position="65"/>
    </location>
</feature>
<feature type="transmembrane region" description="Helical" evidence="5">
    <location>
        <begin position="7"/>
        <end position="30"/>
    </location>
</feature>
<dbReference type="RefSeq" id="WP_046666350.1">
    <property type="nucleotide sequence ID" value="NZ_CCRH01000005.1"/>
</dbReference>
<feature type="transmembrane region" description="Helical" evidence="5">
    <location>
        <begin position="137"/>
        <end position="154"/>
    </location>
</feature>
<feature type="transmembrane region" description="Helical" evidence="5">
    <location>
        <begin position="438"/>
        <end position="459"/>
    </location>
</feature>
<dbReference type="PANTHER" id="PTHR37422:SF13">
    <property type="entry name" value="LIPOPOLYSACCHARIDE BIOSYNTHESIS PROTEIN PA4999-RELATED"/>
    <property type="match status" value="1"/>
</dbReference>
<evidence type="ECO:0000256" key="3">
    <source>
        <dbReference type="ARBA" id="ARBA00022989"/>
    </source>
</evidence>
<proteinExistence type="predicted"/>
<evidence type="ECO:0000313" key="8">
    <source>
        <dbReference type="Proteomes" id="UP000046176"/>
    </source>
</evidence>
<feature type="transmembrane region" description="Helical" evidence="5">
    <location>
        <begin position="277"/>
        <end position="304"/>
    </location>
</feature>
<feature type="domain" description="O-antigen ligase-related" evidence="6">
    <location>
        <begin position="278"/>
        <end position="416"/>
    </location>
</feature>
<keyword evidence="7" id="KW-0436">Ligase</keyword>
<evidence type="ECO:0000256" key="1">
    <source>
        <dbReference type="ARBA" id="ARBA00004141"/>
    </source>
</evidence>
<feature type="transmembrane region" description="Helical" evidence="5">
    <location>
        <begin position="160"/>
        <end position="179"/>
    </location>
</feature>
<feature type="transmembrane region" description="Helical" evidence="5">
    <location>
        <begin position="404"/>
        <end position="426"/>
    </location>
</feature>
<feature type="transmembrane region" description="Helical" evidence="5">
    <location>
        <begin position="316"/>
        <end position="335"/>
    </location>
</feature>
<sequence length="524" mass="58125">MPEFLRSLVYVLIVTAPALYVGGKIAVPIIGLAEFRLWRNCWLLATVITFLSRGFFDFAVALAFVSFYVHRYSKQPAFFYIVLMFVAPCVPIPSGIPGIFNKIIELDPPRWLAITILLPVAVRLLRDRGTREFRGLDVLVVTFVAYTSLLSVRLGDFNSILRVLAGNFLDICLPYFVFSRVIRSSLDMNKALLAFVVGVLPLSAIGVLEISKSWRVYYVVVQEWDVFLITAYLFRDGLLRASTTSIEAIAFGFVCMTGAGCLLALRSPVPLGTWRYAALGILVLGLLSSVSRGPWLGFAFCILFLTITSPKRSFRLALAGLPGVVALLFLHPPFLDRFVNLLPFVGSADKSSETYRSSLFENSLIVIQRYPLFGSDSFLKEPEMQTMIQGQGIIDIVNTYLQVALYYGLVGLVLFVLYFVFISSALARKSFGDNSDSLNYKAVLGILVAMLLVIITTSSVSVIPYIYWTFSAMCAAILAPNFAGNRENLPLQVTRRLKVLGLNPLASQGSPEDGRKKMRVLGMH</sequence>
<gene>
    <name evidence="7" type="ORF">NGAL_HAMBI1145_21440</name>
</gene>
<feature type="transmembrane region" description="Helical" evidence="5">
    <location>
        <begin position="246"/>
        <end position="265"/>
    </location>
</feature>
<evidence type="ECO:0000256" key="5">
    <source>
        <dbReference type="SAM" id="Phobius"/>
    </source>
</evidence>
<evidence type="ECO:0000313" key="7">
    <source>
        <dbReference type="EMBL" id="CDZ34065.1"/>
    </source>
</evidence>
<dbReference type="GO" id="GO:0016874">
    <property type="term" value="F:ligase activity"/>
    <property type="evidence" value="ECO:0007669"/>
    <property type="project" value="UniProtKB-KW"/>
</dbReference>
<dbReference type="InterPro" id="IPR051533">
    <property type="entry name" value="WaaL-like"/>
</dbReference>
<dbReference type="PANTHER" id="PTHR37422">
    <property type="entry name" value="TEICHURONIC ACID BIOSYNTHESIS PROTEIN TUAE"/>
    <property type="match status" value="1"/>
</dbReference>
<keyword evidence="2 5" id="KW-0812">Transmembrane</keyword>
<dbReference type="Pfam" id="PF04932">
    <property type="entry name" value="Wzy_C"/>
    <property type="match status" value="1"/>
</dbReference>
<feature type="transmembrane region" description="Helical" evidence="5">
    <location>
        <begin position="77"/>
        <end position="96"/>
    </location>
</feature>
<evidence type="ECO:0000256" key="4">
    <source>
        <dbReference type="ARBA" id="ARBA00023136"/>
    </source>
</evidence>
<dbReference type="EMBL" id="CCRH01000005">
    <property type="protein sequence ID" value="CDZ34065.1"/>
    <property type="molecule type" value="Genomic_DNA"/>
</dbReference>
<name>A0A0T7FGC3_NEOGA</name>
<reference evidence="7 8" key="1">
    <citation type="submission" date="2014-08" db="EMBL/GenBank/DDBJ databases">
        <authorList>
            <person name="Chen Y.-H."/>
        </authorList>
    </citation>
    <scope>NUCLEOTIDE SEQUENCE [LARGE SCALE GENOMIC DNA]</scope>
</reference>
<feature type="transmembrane region" description="Helical" evidence="5">
    <location>
        <begin position="191"/>
        <end position="210"/>
    </location>
</feature>
<dbReference type="InterPro" id="IPR007016">
    <property type="entry name" value="O-antigen_ligase-rel_domated"/>
</dbReference>
<accession>A0A0T7FGC3</accession>
<dbReference type="OrthoDB" id="7522192at2"/>
<comment type="subcellular location">
    <subcellularLocation>
        <location evidence="1">Membrane</location>
        <topology evidence="1">Multi-pass membrane protein</topology>
    </subcellularLocation>
</comment>
<evidence type="ECO:0000256" key="2">
    <source>
        <dbReference type="ARBA" id="ARBA00022692"/>
    </source>
</evidence>
<feature type="transmembrane region" description="Helical" evidence="5">
    <location>
        <begin position="108"/>
        <end position="125"/>
    </location>
</feature>
<evidence type="ECO:0000259" key="6">
    <source>
        <dbReference type="Pfam" id="PF04932"/>
    </source>
</evidence>
<organism evidence="7 8">
    <name type="scientific">Neorhizobium galegae bv. officinalis</name>
    <dbReference type="NCBI Taxonomy" id="323656"/>
    <lineage>
        <taxon>Bacteria</taxon>
        <taxon>Pseudomonadati</taxon>
        <taxon>Pseudomonadota</taxon>
        <taxon>Alphaproteobacteria</taxon>
        <taxon>Hyphomicrobiales</taxon>
        <taxon>Rhizobiaceae</taxon>
        <taxon>Rhizobium/Agrobacterium group</taxon>
        <taxon>Neorhizobium</taxon>
    </lineage>
</organism>
<keyword evidence="3 5" id="KW-1133">Transmembrane helix</keyword>
<keyword evidence="4 5" id="KW-0472">Membrane</keyword>
<dbReference type="AlphaFoldDB" id="A0A0T7FGC3"/>